<dbReference type="NCBIfam" id="TIGR00079">
    <property type="entry name" value="pept_deformyl"/>
    <property type="match status" value="1"/>
</dbReference>
<gene>
    <name evidence="2" type="primary">def</name>
    <name evidence="3" type="ORF">Wenmar_03952</name>
</gene>
<keyword evidence="4" id="KW-1185">Reference proteome</keyword>
<evidence type="ECO:0000256" key="2">
    <source>
        <dbReference type="HAMAP-Rule" id="MF_00163"/>
    </source>
</evidence>
<comment type="cofactor">
    <cofactor evidence="2">
        <name>Fe(2+)</name>
        <dbReference type="ChEBI" id="CHEBI:29033"/>
    </cofactor>
    <text evidence="2">Binds 1 Fe(2+) ion.</text>
</comment>
<dbReference type="eggNOG" id="COG0242">
    <property type="taxonomic scope" value="Bacteria"/>
</dbReference>
<sequence length="151" mass="16285">MLTIRTVPDPVLRELCAPVSAFDGALAALAWDMLRAMYAAPGRGLAAPQVGVASRLFVTDVAWKEGAPDPRVFANPEILSVSEEMEEAEEGCLSIPGVPCLVRRPVAVRLRWQGLDGAGAEDLFEGWAARCVLHEYDHLDGILCTDRVQAA</sequence>
<comment type="function">
    <text evidence="2">Removes the formyl group from the N-terminal Met of newly synthesized proteins. Requires at least a dipeptide for an efficient rate of reaction. N-terminal L-methionine is a prerequisite for activity but the enzyme has broad specificity at other positions.</text>
</comment>
<name>A0A0D0Q4P8_9RHOB</name>
<keyword evidence="2 3" id="KW-0378">Hydrolase</keyword>
<dbReference type="PANTHER" id="PTHR10458">
    <property type="entry name" value="PEPTIDE DEFORMYLASE"/>
    <property type="match status" value="1"/>
</dbReference>
<evidence type="ECO:0000313" key="3">
    <source>
        <dbReference type="EMBL" id="KIQ67527.1"/>
    </source>
</evidence>
<dbReference type="CDD" id="cd00487">
    <property type="entry name" value="Pep_deformylase"/>
    <property type="match status" value="1"/>
</dbReference>
<dbReference type="InterPro" id="IPR023635">
    <property type="entry name" value="Peptide_deformylase"/>
</dbReference>
<protein>
    <recommendedName>
        <fullName evidence="2">Peptide deformylase</fullName>
        <shortName evidence="2">PDF</shortName>
        <ecNumber evidence="2">3.5.1.88</ecNumber>
    </recommendedName>
    <alternativeName>
        <fullName evidence="2">Polypeptide deformylase</fullName>
    </alternativeName>
</protein>
<dbReference type="HAMAP" id="MF_00163">
    <property type="entry name" value="Pep_deformylase"/>
    <property type="match status" value="1"/>
</dbReference>
<keyword evidence="2" id="KW-0408">Iron</keyword>
<comment type="catalytic activity">
    <reaction evidence="2">
        <text>N-terminal N-formyl-L-methionyl-[peptide] + H2O = N-terminal L-methionyl-[peptide] + formate</text>
        <dbReference type="Rhea" id="RHEA:24420"/>
        <dbReference type="Rhea" id="RHEA-COMP:10639"/>
        <dbReference type="Rhea" id="RHEA-COMP:10640"/>
        <dbReference type="ChEBI" id="CHEBI:15377"/>
        <dbReference type="ChEBI" id="CHEBI:15740"/>
        <dbReference type="ChEBI" id="CHEBI:49298"/>
        <dbReference type="ChEBI" id="CHEBI:64731"/>
        <dbReference type="EC" id="3.5.1.88"/>
    </reaction>
</comment>
<dbReference type="NCBIfam" id="NF001159">
    <property type="entry name" value="PRK00150.1-3"/>
    <property type="match status" value="1"/>
</dbReference>
<keyword evidence="2" id="KW-0648">Protein biosynthesis</keyword>
<feature type="binding site" evidence="2">
    <location>
        <position position="92"/>
    </location>
    <ligand>
        <name>Fe cation</name>
        <dbReference type="ChEBI" id="CHEBI:24875"/>
    </ligand>
</feature>
<dbReference type="InterPro" id="IPR036821">
    <property type="entry name" value="Peptide_deformylase_sf"/>
</dbReference>
<dbReference type="AlphaFoldDB" id="A0A0D0Q4P8"/>
<dbReference type="RefSeq" id="WP_018301748.1">
    <property type="nucleotide sequence ID" value="NZ_KB902278.1"/>
</dbReference>
<dbReference type="Proteomes" id="UP000035100">
    <property type="component" value="Unassembled WGS sequence"/>
</dbReference>
<feature type="binding site" evidence="2">
    <location>
        <position position="134"/>
    </location>
    <ligand>
        <name>Fe cation</name>
        <dbReference type="ChEBI" id="CHEBI:24875"/>
    </ligand>
</feature>
<comment type="similarity">
    <text evidence="1 2">Belongs to the polypeptide deformylase family.</text>
</comment>
<keyword evidence="2" id="KW-0479">Metal-binding</keyword>
<reference evidence="3 4" key="1">
    <citation type="submission" date="2013-01" db="EMBL/GenBank/DDBJ databases">
        <authorList>
            <person name="Fiebig A."/>
            <person name="Goeker M."/>
            <person name="Klenk H.-P.P."/>
        </authorList>
    </citation>
    <scope>NUCLEOTIDE SEQUENCE [LARGE SCALE GENOMIC DNA]</scope>
    <source>
        <strain evidence="3 4">DSM 24838</strain>
    </source>
</reference>
<dbReference type="SUPFAM" id="SSF56420">
    <property type="entry name" value="Peptide deformylase"/>
    <property type="match status" value="1"/>
</dbReference>
<dbReference type="GO" id="GO:0006412">
    <property type="term" value="P:translation"/>
    <property type="evidence" value="ECO:0007669"/>
    <property type="project" value="UniProtKB-UniRule"/>
</dbReference>
<feature type="active site" evidence="2">
    <location>
        <position position="135"/>
    </location>
</feature>
<organism evidence="3 4">
    <name type="scientific">Wenxinia marina DSM 24838</name>
    <dbReference type="NCBI Taxonomy" id="1123501"/>
    <lineage>
        <taxon>Bacteria</taxon>
        <taxon>Pseudomonadati</taxon>
        <taxon>Pseudomonadota</taxon>
        <taxon>Alphaproteobacteria</taxon>
        <taxon>Rhodobacterales</taxon>
        <taxon>Roseobacteraceae</taxon>
        <taxon>Wenxinia</taxon>
    </lineage>
</organism>
<dbReference type="PRINTS" id="PR01576">
    <property type="entry name" value="PDEFORMYLASE"/>
</dbReference>
<dbReference type="PIRSF" id="PIRSF004749">
    <property type="entry name" value="Pep_def"/>
    <property type="match status" value="1"/>
</dbReference>
<dbReference type="PANTHER" id="PTHR10458:SF22">
    <property type="entry name" value="PEPTIDE DEFORMYLASE"/>
    <property type="match status" value="1"/>
</dbReference>
<dbReference type="Gene3D" id="3.90.45.10">
    <property type="entry name" value="Peptide deformylase"/>
    <property type="match status" value="1"/>
</dbReference>
<dbReference type="Pfam" id="PF01327">
    <property type="entry name" value="Pep_deformylase"/>
    <property type="match status" value="1"/>
</dbReference>
<dbReference type="OrthoDB" id="9804313at2"/>
<dbReference type="EMBL" id="AONG01000022">
    <property type="protein sequence ID" value="KIQ67527.1"/>
    <property type="molecule type" value="Genomic_DNA"/>
</dbReference>
<dbReference type="STRING" id="1123501.Wenmar_03952"/>
<evidence type="ECO:0000313" key="4">
    <source>
        <dbReference type="Proteomes" id="UP000035100"/>
    </source>
</evidence>
<dbReference type="EC" id="3.5.1.88" evidence="2"/>
<accession>A0A0D0Q4P8</accession>
<dbReference type="PATRIC" id="fig|1123501.6.peg.4082"/>
<dbReference type="GO" id="GO:0042586">
    <property type="term" value="F:peptide deformylase activity"/>
    <property type="evidence" value="ECO:0007669"/>
    <property type="project" value="UniProtKB-UniRule"/>
</dbReference>
<comment type="caution">
    <text evidence="3">The sequence shown here is derived from an EMBL/GenBank/DDBJ whole genome shotgun (WGS) entry which is preliminary data.</text>
</comment>
<dbReference type="GO" id="GO:0046872">
    <property type="term" value="F:metal ion binding"/>
    <property type="evidence" value="ECO:0007669"/>
    <property type="project" value="UniProtKB-KW"/>
</dbReference>
<feature type="binding site" evidence="2">
    <location>
        <position position="138"/>
    </location>
    <ligand>
        <name>Fe cation</name>
        <dbReference type="ChEBI" id="CHEBI:24875"/>
    </ligand>
</feature>
<evidence type="ECO:0000256" key="1">
    <source>
        <dbReference type="ARBA" id="ARBA00010759"/>
    </source>
</evidence>
<proteinExistence type="inferred from homology"/>